<name>A0AAD9R8C9_9HYME</name>
<dbReference type="AlphaFoldDB" id="A0AAD9R8C9"/>
<evidence type="ECO:0000313" key="2">
    <source>
        <dbReference type="EMBL" id="KAK2574976.1"/>
    </source>
</evidence>
<evidence type="ECO:0000256" key="1">
    <source>
        <dbReference type="SAM" id="SignalP"/>
    </source>
</evidence>
<reference evidence="2" key="2">
    <citation type="journal article" date="2023" name="Commun. Biol.">
        <title>Intrasexual cuticular hydrocarbon dimorphism in a wasp sheds light on hydrocarbon biosynthesis genes in Hymenoptera.</title>
        <authorList>
            <person name="Moris V.C."/>
            <person name="Podsiadlowski L."/>
            <person name="Martin S."/>
            <person name="Oeyen J.P."/>
            <person name="Donath A."/>
            <person name="Petersen M."/>
            <person name="Wilbrandt J."/>
            <person name="Misof B."/>
            <person name="Liedtke D."/>
            <person name="Thamm M."/>
            <person name="Scheiner R."/>
            <person name="Schmitt T."/>
            <person name="Niehuis O."/>
        </authorList>
    </citation>
    <scope>NUCLEOTIDE SEQUENCE</scope>
    <source>
        <strain evidence="2">GBR_01_08_01A</strain>
    </source>
</reference>
<keyword evidence="3" id="KW-1185">Reference proteome</keyword>
<dbReference type="SUPFAM" id="SSF100910">
    <property type="entry name" value="Chemosensory protein Csp2"/>
    <property type="match status" value="1"/>
</dbReference>
<dbReference type="PANTHER" id="PTHR11257">
    <property type="entry name" value="CHEMOSENSORY PROTEIN-RELATED"/>
    <property type="match status" value="1"/>
</dbReference>
<reference evidence="2" key="1">
    <citation type="submission" date="2021-08" db="EMBL/GenBank/DDBJ databases">
        <authorList>
            <person name="Misof B."/>
            <person name="Oliver O."/>
            <person name="Podsiadlowski L."/>
            <person name="Donath A."/>
            <person name="Peters R."/>
            <person name="Mayer C."/>
            <person name="Rust J."/>
            <person name="Gunkel S."/>
            <person name="Lesny P."/>
            <person name="Martin S."/>
            <person name="Oeyen J.P."/>
            <person name="Petersen M."/>
            <person name="Panagiotis P."/>
            <person name="Wilbrandt J."/>
            <person name="Tanja T."/>
        </authorList>
    </citation>
    <scope>NUCLEOTIDE SEQUENCE</scope>
    <source>
        <strain evidence="2">GBR_01_08_01A</strain>
        <tissue evidence="2">Thorax + abdomen</tissue>
    </source>
</reference>
<dbReference type="Proteomes" id="UP001258017">
    <property type="component" value="Unassembled WGS sequence"/>
</dbReference>
<dbReference type="InterPro" id="IPR005055">
    <property type="entry name" value="A10/PebIII"/>
</dbReference>
<feature type="chain" id="PRO_5041900640" evidence="1">
    <location>
        <begin position="21"/>
        <end position="106"/>
    </location>
</feature>
<gene>
    <name evidence="2" type="ORF">KPH14_008739</name>
</gene>
<accession>A0AAD9R8C9</accession>
<sequence length="106" mass="12291">MKVQIALALFLIGAIAYCQGQDVSRLLMDRVYVNKQINCILERGPCDGIGRHLKDMLPQALDNNCQRCTPAQKRRAVKLISFMRQNYPNEWNIIVQRYSRYPSYQG</sequence>
<feature type="signal peptide" evidence="1">
    <location>
        <begin position="1"/>
        <end position="20"/>
    </location>
</feature>
<dbReference type="Pfam" id="PF03392">
    <property type="entry name" value="OS-D"/>
    <property type="match status" value="1"/>
</dbReference>
<dbReference type="InterPro" id="IPR036682">
    <property type="entry name" value="OS_D_A10/PebIII_sf"/>
</dbReference>
<organism evidence="2 3">
    <name type="scientific">Odynerus spinipes</name>
    <dbReference type="NCBI Taxonomy" id="1348599"/>
    <lineage>
        <taxon>Eukaryota</taxon>
        <taxon>Metazoa</taxon>
        <taxon>Ecdysozoa</taxon>
        <taxon>Arthropoda</taxon>
        <taxon>Hexapoda</taxon>
        <taxon>Insecta</taxon>
        <taxon>Pterygota</taxon>
        <taxon>Neoptera</taxon>
        <taxon>Endopterygota</taxon>
        <taxon>Hymenoptera</taxon>
        <taxon>Apocrita</taxon>
        <taxon>Aculeata</taxon>
        <taxon>Vespoidea</taxon>
        <taxon>Vespidae</taxon>
        <taxon>Eumeninae</taxon>
        <taxon>Odynerus</taxon>
    </lineage>
</organism>
<evidence type="ECO:0000313" key="3">
    <source>
        <dbReference type="Proteomes" id="UP001258017"/>
    </source>
</evidence>
<comment type="caution">
    <text evidence="2">The sequence shown here is derived from an EMBL/GenBank/DDBJ whole genome shotgun (WGS) entry which is preliminary data.</text>
</comment>
<keyword evidence="1" id="KW-0732">Signal</keyword>
<dbReference type="EMBL" id="JAIFRP010004521">
    <property type="protein sequence ID" value="KAK2574976.1"/>
    <property type="molecule type" value="Genomic_DNA"/>
</dbReference>
<protein>
    <submittedName>
        <fullName evidence="2">Uncharacterized protein</fullName>
    </submittedName>
</protein>
<dbReference type="Gene3D" id="1.10.2080.10">
    <property type="entry name" value="Insect odorant-binding protein A10/Ejaculatory bulb-specific protein 3"/>
    <property type="match status" value="1"/>
</dbReference>
<proteinExistence type="predicted"/>